<accession>A0A5N6TN09</accession>
<name>A0A5N6TN09_ASPAV</name>
<gene>
    <name evidence="2" type="ORF">BDV25DRAFT_28728</name>
</gene>
<evidence type="ECO:0000256" key="1">
    <source>
        <dbReference type="SAM" id="Phobius"/>
    </source>
</evidence>
<evidence type="ECO:0000313" key="3">
    <source>
        <dbReference type="Proteomes" id="UP000325780"/>
    </source>
</evidence>
<keyword evidence="1" id="KW-0812">Transmembrane</keyword>
<dbReference type="EMBL" id="ML742194">
    <property type="protein sequence ID" value="KAE8147714.1"/>
    <property type="molecule type" value="Genomic_DNA"/>
</dbReference>
<reference evidence="2 3" key="1">
    <citation type="submission" date="2019-04" db="EMBL/GenBank/DDBJ databases">
        <title>Friends and foes A comparative genomics study of 23 Aspergillus species from section Flavi.</title>
        <authorList>
            <consortium name="DOE Joint Genome Institute"/>
            <person name="Kjaerbolling I."/>
            <person name="Vesth T."/>
            <person name="Frisvad J.C."/>
            <person name="Nybo J.L."/>
            <person name="Theobald S."/>
            <person name="Kildgaard S."/>
            <person name="Isbrandt T."/>
            <person name="Kuo A."/>
            <person name="Sato A."/>
            <person name="Lyhne E.K."/>
            <person name="Kogle M.E."/>
            <person name="Wiebenga A."/>
            <person name="Kun R.S."/>
            <person name="Lubbers R.J."/>
            <person name="Makela M.R."/>
            <person name="Barry K."/>
            <person name="Chovatia M."/>
            <person name="Clum A."/>
            <person name="Daum C."/>
            <person name="Haridas S."/>
            <person name="He G."/>
            <person name="LaButti K."/>
            <person name="Lipzen A."/>
            <person name="Mondo S."/>
            <person name="Riley R."/>
            <person name="Salamov A."/>
            <person name="Simmons B.A."/>
            <person name="Magnuson J.K."/>
            <person name="Henrissat B."/>
            <person name="Mortensen U.H."/>
            <person name="Larsen T.O."/>
            <person name="Devries R.P."/>
            <person name="Grigoriev I.V."/>
            <person name="Machida M."/>
            <person name="Baker S.E."/>
            <person name="Andersen M.R."/>
        </authorList>
    </citation>
    <scope>NUCLEOTIDE SEQUENCE [LARGE SCALE GENOMIC DNA]</scope>
    <source>
        <strain evidence="2 3">IBT 18842</strain>
    </source>
</reference>
<evidence type="ECO:0000313" key="2">
    <source>
        <dbReference type="EMBL" id="KAE8147714.1"/>
    </source>
</evidence>
<keyword evidence="1" id="KW-1133">Transmembrane helix</keyword>
<keyword evidence="3" id="KW-1185">Reference proteome</keyword>
<protein>
    <submittedName>
        <fullName evidence="2">Uncharacterized protein</fullName>
    </submittedName>
</protein>
<sequence length="78" mass="8528">MKTYTIEFAGQLILLPSFLFLTIPFFARQRLDSFHNYRSHSTASAKSSGGGSVEFGLSGVKVVGVYIPLQHLSSSMLS</sequence>
<feature type="transmembrane region" description="Helical" evidence="1">
    <location>
        <begin position="6"/>
        <end position="27"/>
    </location>
</feature>
<proteinExistence type="predicted"/>
<keyword evidence="1" id="KW-0472">Membrane</keyword>
<organism evidence="2 3">
    <name type="scientific">Aspergillus avenaceus</name>
    <dbReference type="NCBI Taxonomy" id="36643"/>
    <lineage>
        <taxon>Eukaryota</taxon>
        <taxon>Fungi</taxon>
        <taxon>Dikarya</taxon>
        <taxon>Ascomycota</taxon>
        <taxon>Pezizomycotina</taxon>
        <taxon>Eurotiomycetes</taxon>
        <taxon>Eurotiomycetidae</taxon>
        <taxon>Eurotiales</taxon>
        <taxon>Aspergillaceae</taxon>
        <taxon>Aspergillus</taxon>
        <taxon>Aspergillus subgen. Circumdati</taxon>
    </lineage>
</organism>
<dbReference type="AlphaFoldDB" id="A0A5N6TN09"/>
<dbReference type="Proteomes" id="UP000325780">
    <property type="component" value="Unassembled WGS sequence"/>
</dbReference>